<name>A0ABW5B3L5_9BACT</name>
<dbReference type="EMBL" id="JBHUIV010000002">
    <property type="protein sequence ID" value="MFD2199991.1"/>
    <property type="molecule type" value="Genomic_DNA"/>
</dbReference>
<evidence type="ECO:0000259" key="1">
    <source>
        <dbReference type="Pfam" id="PF07603"/>
    </source>
</evidence>
<sequence>MSACFEIETFTSENGVVSFNGFGIELFQTGGTNDRVLAESTWKHVYKNSAKIEIENKVNGQKYTLDCDPNNFTQAYRITLPYGNYAFSSVVEGGEFEPFLPFEVSGEFTLSSESMDIILQATTDYGLITVKNQFVTSAVVSTGEISPVNLALLGDESFRFIYARGGTPTKLEIIESYSGTAIERNLEIVKYRHYNFILELSEGNVNFIDLVMGAFDYEEEVISIGSNLQVGDSFQGGIIAYILQPGDPGYVANETHGIIAAPNDQSTGAAWGCFGTFFDGTSTAIGTGAANTNAIVSGCAEAGIAAKLCNELVLGGYSDWYLPSRDELNKLYLNRVAIGGFVSASYWSSSENDWENANVYAWIQGFDRGGQGGLTKNSTARVRAVRAF</sequence>
<keyword evidence="3" id="KW-1185">Reference proteome</keyword>
<dbReference type="Proteomes" id="UP001597414">
    <property type="component" value="Unassembled WGS sequence"/>
</dbReference>
<comment type="caution">
    <text evidence="2">The sequence shown here is derived from an EMBL/GenBank/DDBJ whole genome shotgun (WGS) entry which is preliminary data.</text>
</comment>
<accession>A0ABW5B3L5</accession>
<reference evidence="3" key="1">
    <citation type="journal article" date="2019" name="Int. J. Syst. Evol. Microbiol.">
        <title>The Global Catalogue of Microorganisms (GCM) 10K type strain sequencing project: providing services to taxonomists for standard genome sequencing and annotation.</title>
        <authorList>
            <consortium name="The Broad Institute Genomics Platform"/>
            <consortium name="The Broad Institute Genome Sequencing Center for Infectious Disease"/>
            <person name="Wu L."/>
            <person name="Ma J."/>
        </authorList>
    </citation>
    <scope>NUCLEOTIDE SEQUENCE [LARGE SCALE GENOMIC DNA]</scope>
    <source>
        <strain evidence="3">KCTC 19812</strain>
    </source>
</reference>
<organism evidence="2 3">
    <name type="scientific">Shivajiella indica</name>
    <dbReference type="NCBI Taxonomy" id="872115"/>
    <lineage>
        <taxon>Bacteria</taxon>
        <taxon>Pseudomonadati</taxon>
        <taxon>Bacteroidota</taxon>
        <taxon>Cytophagia</taxon>
        <taxon>Cytophagales</taxon>
        <taxon>Cyclobacteriaceae</taxon>
        <taxon>Shivajiella</taxon>
    </lineage>
</organism>
<evidence type="ECO:0000313" key="2">
    <source>
        <dbReference type="EMBL" id="MFD2199991.1"/>
    </source>
</evidence>
<gene>
    <name evidence="2" type="ORF">ACFSKV_00330</name>
</gene>
<dbReference type="Pfam" id="PF07603">
    <property type="entry name" value="Lcl_C"/>
    <property type="match status" value="1"/>
</dbReference>
<dbReference type="RefSeq" id="WP_380799514.1">
    <property type="nucleotide sequence ID" value="NZ_JBHUIV010000002.1"/>
</dbReference>
<protein>
    <submittedName>
        <fullName evidence="2">DUF1566 domain-containing protein</fullName>
    </submittedName>
</protein>
<evidence type="ECO:0000313" key="3">
    <source>
        <dbReference type="Proteomes" id="UP001597414"/>
    </source>
</evidence>
<feature type="domain" description="Lcl C-terminal" evidence="1">
    <location>
        <begin position="303"/>
        <end position="386"/>
    </location>
</feature>
<proteinExistence type="predicted"/>
<dbReference type="InterPro" id="IPR011460">
    <property type="entry name" value="Lcl_C"/>
</dbReference>